<comment type="caution">
    <text evidence="2">The sequence shown here is derived from an EMBL/GenBank/DDBJ whole genome shotgun (WGS) entry which is preliminary data.</text>
</comment>
<name>A0A5A7Q4I8_STRAF</name>
<organism evidence="2 3">
    <name type="scientific">Striga asiatica</name>
    <name type="common">Asiatic witchweed</name>
    <name type="synonym">Buchnera asiatica</name>
    <dbReference type="NCBI Taxonomy" id="4170"/>
    <lineage>
        <taxon>Eukaryota</taxon>
        <taxon>Viridiplantae</taxon>
        <taxon>Streptophyta</taxon>
        <taxon>Embryophyta</taxon>
        <taxon>Tracheophyta</taxon>
        <taxon>Spermatophyta</taxon>
        <taxon>Magnoliopsida</taxon>
        <taxon>eudicotyledons</taxon>
        <taxon>Gunneridae</taxon>
        <taxon>Pentapetalae</taxon>
        <taxon>asterids</taxon>
        <taxon>lamiids</taxon>
        <taxon>Lamiales</taxon>
        <taxon>Orobanchaceae</taxon>
        <taxon>Buchnereae</taxon>
        <taxon>Striga</taxon>
    </lineage>
</organism>
<feature type="region of interest" description="Disordered" evidence="1">
    <location>
        <begin position="45"/>
        <end position="85"/>
    </location>
</feature>
<proteinExistence type="predicted"/>
<dbReference type="AlphaFoldDB" id="A0A5A7Q4I8"/>
<feature type="non-terminal residue" evidence="2">
    <location>
        <position position="178"/>
    </location>
</feature>
<evidence type="ECO:0000313" key="3">
    <source>
        <dbReference type="Proteomes" id="UP000325081"/>
    </source>
</evidence>
<dbReference type="Proteomes" id="UP000325081">
    <property type="component" value="Unassembled WGS sequence"/>
</dbReference>
<reference evidence="3" key="1">
    <citation type="journal article" date="2019" name="Curr. Biol.">
        <title>Genome Sequence of Striga asiatica Provides Insight into the Evolution of Plant Parasitism.</title>
        <authorList>
            <person name="Yoshida S."/>
            <person name="Kim S."/>
            <person name="Wafula E.K."/>
            <person name="Tanskanen J."/>
            <person name="Kim Y.M."/>
            <person name="Honaas L."/>
            <person name="Yang Z."/>
            <person name="Spallek T."/>
            <person name="Conn C.E."/>
            <person name="Ichihashi Y."/>
            <person name="Cheong K."/>
            <person name="Cui S."/>
            <person name="Der J.P."/>
            <person name="Gundlach H."/>
            <person name="Jiao Y."/>
            <person name="Hori C."/>
            <person name="Ishida J.K."/>
            <person name="Kasahara H."/>
            <person name="Kiba T."/>
            <person name="Kim M.S."/>
            <person name="Koo N."/>
            <person name="Laohavisit A."/>
            <person name="Lee Y.H."/>
            <person name="Lumba S."/>
            <person name="McCourt P."/>
            <person name="Mortimer J.C."/>
            <person name="Mutuku J.M."/>
            <person name="Nomura T."/>
            <person name="Sasaki-Sekimoto Y."/>
            <person name="Seto Y."/>
            <person name="Wang Y."/>
            <person name="Wakatake T."/>
            <person name="Sakakibara H."/>
            <person name="Demura T."/>
            <person name="Yamaguchi S."/>
            <person name="Yoneyama K."/>
            <person name="Manabe R.I."/>
            <person name="Nelson D.C."/>
            <person name="Schulman A.H."/>
            <person name="Timko M.P."/>
            <person name="dePamphilis C.W."/>
            <person name="Choi D."/>
            <person name="Shirasu K."/>
        </authorList>
    </citation>
    <scope>NUCLEOTIDE SEQUENCE [LARGE SCALE GENOMIC DNA]</scope>
    <source>
        <strain evidence="3">cv. UVA1</strain>
    </source>
</reference>
<dbReference type="EMBL" id="BKCP01005838">
    <property type="protein sequence ID" value="GER40115.1"/>
    <property type="molecule type" value="Genomic_DNA"/>
</dbReference>
<keyword evidence="2" id="KW-0251">Elongation factor</keyword>
<feature type="compositionally biased region" description="Basic and acidic residues" evidence="1">
    <location>
        <begin position="161"/>
        <end position="178"/>
    </location>
</feature>
<evidence type="ECO:0000313" key="2">
    <source>
        <dbReference type="EMBL" id="GER40115.1"/>
    </source>
</evidence>
<keyword evidence="3" id="KW-1185">Reference proteome</keyword>
<protein>
    <submittedName>
        <fullName evidence="2">Elongation factor family protein</fullName>
    </submittedName>
</protein>
<gene>
    <name evidence="2" type="ORF">STAS_16777</name>
</gene>
<sequence length="178" mass="20458">MEMSEYESIRRRIVEENKRKMEELGLRPVAYEKMNLKKPAKQVKINKTLRPTQDFQNDDEPTLGKGDHSEKISKQNNTQGFGTILNLRSCSKKQNVEPERIADEQQLSMATMASLIKSRSQTRKRLLEQSKAKNQCDESALKLKQPLTIPAPPLQEVPLKQAEDNSHGKTHSYEEEPK</sequence>
<feature type="compositionally biased region" description="Polar residues" evidence="1">
    <location>
        <begin position="74"/>
        <end position="85"/>
    </location>
</feature>
<keyword evidence="2" id="KW-0648">Protein biosynthesis</keyword>
<accession>A0A5A7Q4I8</accession>
<dbReference type="GO" id="GO:0003746">
    <property type="term" value="F:translation elongation factor activity"/>
    <property type="evidence" value="ECO:0007669"/>
    <property type="project" value="UniProtKB-KW"/>
</dbReference>
<feature type="region of interest" description="Disordered" evidence="1">
    <location>
        <begin position="118"/>
        <end position="178"/>
    </location>
</feature>
<evidence type="ECO:0000256" key="1">
    <source>
        <dbReference type="SAM" id="MobiDB-lite"/>
    </source>
</evidence>
<feature type="compositionally biased region" description="Basic and acidic residues" evidence="1">
    <location>
        <begin position="125"/>
        <end position="141"/>
    </location>
</feature>